<protein>
    <submittedName>
        <fullName evidence="2">Uncharacterized protein</fullName>
    </submittedName>
</protein>
<keyword evidence="1" id="KW-1133">Transmembrane helix</keyword>
<evidence type="ECO:0000313" key="5">
    <source>
        <dbReference type="Proteomes" id="UP000011645"/>
    </source>
</evidence>
<evidence type="ECO:0000313" key="4">
    <source>
        <dbReference type="Proteomes" id="UP000000390"/>
    </source>
</evidence>
<feature type="transmembrane region" description="Helical" evidence="1">
    <location>
        <begin position="34"/>
        <end position="57"/>
    </location>
</feature>
<dbReference type="AlphaFoldDB" id="D8J339"/>
<keyword evidence="5" id="KW-1185">Reference proteome</keyword>
<accession>D8J339</accession>
<proteinExistence type="predicted"/>
<sequence>MRADSFAIAALLSGTALLAVGALGTLATTTLGDAGALGTLVAMTLAVLAAIALGTWADKGPRTPYW</sequence>
<dbReference type="KEGG" id="hje:HacjB3_08815"/>
<dbReference type="STRING" id="795797.HacjB3_08815"/>
<gene>
    <name evidence="2" type="ordered locus">HacjB3_08815</name>
    <name evidence="3" type="ORF">C497_13865</name>
</gene>
<dbReference type="RefSeq" id="WP_008417408.1">
    <property type="nucleotide sequence ID" value="NC_014297.1"/>
</dbReference>
<dbReference type="Proteomes" id="UP000000390">
    <property type="component" value="Chromosome"/>
</dbReference>
<dbReference type="GeneID" id="9419566"/>
<keyword evidence="1" id="KW-0812">Transmembrane</keyword>
<evidence type="ECO:0000313" key="3">
    <source>
        <dbReference type="EMBL" id="ELY35134.1"/>
    </source>
</evidence>
<evidence type="ECO:0000256" key="1">
    <source>
        <dbReference type="SAM" id="Phobius"/>
    </source>
</evidence>
<reference evidence="2 4" key="1">
    <citation type="journal article" date="2010" name="J. Bacteriol.">
        <title>Complete genome sequence of Halalkalicoccus jeotgali B3(T), an extremely halophilic archaeon.</title>
        <authorList>
            <person name="Roh S.W."/>
            <person name="Nam Y.D."/>
            <person name="Nam S.H."/>
            <person name="Choi S.H."/>
            <person name="Park H.S."/>
            <person name="Bae J.W."/>
        </authorList>
    </citation>
    <scope>NUCLEOTIDE SEQUENCE [LARGE SCALE GENOMIC DNA]</scope>
    <source>
        <strain evidence="2">B3</strain>
        <strain evidence="4">DSM 18796 / CECT 7217 / JCM 14584 / KCTC 4019 / B3</strain>
    </source>
</reference>
<dbReference type="PATRIC" id="fig|795797.18.peg.1758"/>
<dbReference type="HOGENOM" id="CLU_2820675_0_0_2"/>
<dbReference type="EMBL" id="CP002062">
    <property type="protein sequence ID" value="ADJ15146.1"/>
    <property type="molecule type" value="Genomic_DNA"/>
</dbReference>
<keyword evidence="1" id="KW-0472">Membrane</keyword>
<evidence type="ECO:0000313" key="2">
    <source>
        <dbReference type="EMBL" id="ADJ15146.1"/>
    </source>
</evidence>
<name>D8J339_HALJB</name>
<reference evidence="3 5" key="2">
    <citation type="journal article" date="2014" name="PLoS Genet.">
        <title>Phylogenetically driven sequencing of extremely halophilic archaea reveals strategies for static and dynamic osmo-response.</title>
        <authorList>
            <person name="Becker E.A."/>
            <person name="Seitzer P.M."/>
            <person name="Tritt A."/>
            <person name="Larsen D."/>
            <person name="Krusor M."/>
            <person name="Yao A.I."/>
            <person name="Wu D."/>
            <person name="Madern D."/>
            <person name="Eisen J.A."/>
            <person name="Darling A.E."/>
            <person name="Facciotti M.T."/>
        </authorList>
    </citation>
    <scope>NUCLEOTIDE SEQUENCE [LARGE SCALE GENOMIC DNA]</scope>
    <source>
        <strain evidence="3">B3</strain>
        <strain evidence="5">DSM 18796 / CECT 7217 / JCM 14584 / KCTC 4019 / B3</strain>
    </source>
</reference>
<organism evidence="2 4">
    <name type="scientific">Halalkalicoccus jeotgali (strain DSM 18796 / CECT 7217 / JCM 14584 / KCTC 4019 / B3)</name>
    <dbReference type="NCBI Taxonomy" id="795797"/>
    <lineage>
        <taxon>Archaea</taxon>
        <taxon>Methanobacteriati</taxon>
        <taxon>Methanobacteriota</taxon>
        <taxon>Stenosarchaea group</taxon>
        <taxon>Halobacteria</taxon>
        <taxon>Halobacteriales</taxon>
        <taxon>Halococcaceae</taxon>
        <taxon>Halalkalicoccus</taxon>
    </lineage>
</organism>
<dbReference type="EMBL" id="AOHV01000037">
    <property type="protein sequence ID" value="ELY35134.1"/>
    <property type="molecule type" value="Genomic_DNA"/>
</dbReference>
<dbReference type="Proteomes" id="UP000011645">
    <property type="component" value="Unassembled WGS sequence"/>
</dbReference>